<dbReference type="CDD" id="cd08417">
    <property type="entry name" value="PBP2_Nitroaromatics_like"/>
    <property type="match status" value="1"/>
</dbReference>
<dbReference type="GO" id="GO:0003700">
    <property type="term" value="F:DNA-binding transcription factor activity"/>
    <property type="evidence" value="ECO:0007669"/>
    <property type="project" value="InterPro"/>
</dbReference>
<dbReference type="OrthoDB" id="8839911at2"/>
<dbReference type="SUPFAM" id="SSF46785">
    <property type="entry name" value="Winged helix' DNA-binding domain"/>
    <property type="match status" value="1"/>
</dbReference>
<reference evidence="6 7" key="1">
    <citation type="submission" date="2015-05" db="EMBL/GenBank/DDBJ databases">
        <title>Photobacterium galathea sp. nov.</title>
        <authorList>
            <person name="Machado H."/>
            <person name="Gram L."/>
        </authorList>
    </citation>
    <scope>NUCLEOTIDE SEQUENCE [LARGE SCALE GENOMIC DNA]</scope>
    <source>
        <strain evidence="6 7">CGMCC 1.12159</strain>
    </source>
</reference>
<organism evidence="6 7">
    <name type="scientific">Photobacterium aquae</name>
    <dbReference type="NCBI Taxonomy" id="1195763"/>
    <lineage>
        <taxon>Bacteria</taxon>
        <taxon>Pseudomonadati</taxon>
        <taxon>Pseudomonadota</taxon>
        <taxon>Gammaproteobacteria</taxon>
        <taxon>Vibrionales</taxon>
        <taxon>Vibrionaceae</taxon>
        <taxon>Photobacterium</taxon>
    </lineage>
</organism>
<evidence type="ECO:0000313" key="7">
    <source>
        <dbReference type="Proteomes" id="UP000036097"/>
    </source>
</evidence>
<dbReference type="InterPro" id="IPR036388">
    <property type="entry name" value="WH-like_DNA-bd_sf"/>
</dbReference>
<dbReference type="Pfam" id="PF03466">
    <property type="entry name" value="LysR_substrate"/>
    <property type="match status" value="1"/>
</dbReference>
<dbReference type="InterPro" id="IPR000847">
    <property type="entry name" value="LysR_HTH_N"/>
</dbReference>
<proteinExistence type="inferred from homology"/>
<dbReference type="PROSITE" id="PS50931">
    <property type="entry name" value="HTH_LYSR"/>
    <property type="match status" value="1"/>
</dbReference>
<dbReference type="Proteomes" id="UP000036097">
    <property type="component" value="Unassembled WGS sequence"/>
</dbReference>
<dbReference type="GO" id="GO:0003677">
    <property type="term" value="F:DNA binding"/>
    <property type="evidence" value="ECO:0007669"/>
    <property type="project" value="UniProtKB-KW"/>
</dbReference>
<dbReference type="SUPFAM" id="SSF53850">
    <property type="entry name" value="Periplasmic binding protein-like II"/>
    <property type="match status" value="1"/>
</dbReference>
<protein>
    <submittedName>
        <fullName evidence="6">LysR family transcriptional regulator</fullName>
    </submittedName>
</protein>
<evidence type="ECO:0000256" key="3">
    <source>
        <dbReference type="ARBA" id="ARBA00023125"/>
    </source>
</evidence>
<dbReference type="RefSeq" id="WP_047880797.1">
    <property type="nucleotide sequence ID" value="NZ_LDOT01000038.1"/>
</dbReference>
<evidence type="ECO:0000256" key="1">
    <source>
        <dbReference type="ARBA" id="ARBA00009437"/>
    </source>
</evidence>
<dbReference type="PRINTS" id="PR00039">
    <property type="entry name" value="HTHLYSR"/>
</dbReference>
<dbReference type="STRING" id="1195763.ABT56_20560"/>
<evidence type="ECO:0000256" key="4">
    <source>
        <dbReference type="ARBA" id="ARBA00023163"/>
    </source>
</evidence>
<keyword evidence="2" id="KW-0805">Transcription regulation</keyword>
<evidence type="ECO:0000256" key="2">
    <source>
        <dbReference type="ARBA" id="ARBA00023015"/>
    </source>
</evidence>
<dbReference type="Pfam" id="PF00126">
    <property type="entry name" value="HTH_1"/>
    <property type="match status" value="1"/>
</dbReference>
<dbReference type="EMBL" id="LDOT01000038">
    <property type="protein sequence ID" value="KLV03211.1"/>
    <property type="molecule type" value="Genomic_DNA"/>
</dbReference>
<dbReference type="PATRIC" id="fig|1195763.3.peg.4412"/>
<dbReference type="AlphaFoldDB" id="A0A0J1GU83"/>
<dbReference type="Gene3D" id="3.40.190.10">
    <property type="entry name" value="Periplasmic binding protein-like II"/>
    <property type="match status" value="2"/>
</dbReference>
<comment type="similarity">
    <text evidence="1">Belongs to the LysR transcriptional regulatory family.</text>
</comment>
<dbReference type="PANTHER" id="PTHR30118:SF15">
    <property type="entry name" value="TRANSCRIPTIONAL REGULATORY PROTEIN"/>
    <property type="match status" value="1"/>
</dbReference>
<dbReference type="InterPro" id="IPR005119">
    <property type="entry name" value="LysR_subst-bd"/>
</dbReference>
<dbReference type="InterPro" id="IPR050389">
    <property type="entry name" value="LysR-type_TF"/>
</dbReference>
<dbReference type="InterPro" id="IPR036390">
    <property type="entry name" value="WH_DNA-bd_sf"/>
</dbReference>
<comment type="caution">
    <text evidence="6">The sequence shown here is derived from an EMBL/GenBank/DDBJ whole genome shotgun (WGS) entry which is preliminary data.</text>
</comment>
<evidence type="ECO:0000259" key="5">
    <source>
        <dbReference type="PROSITE" id="PS50931"/>
    </source>
</evidence>
<sequence>MELEDVYRRDLNLLVALKVLLEEGSVSRAAVRLNLSQSAMSRVLGRLRSLVGDPLFTRQGQHLLPTQRALELSEQLDAPLEAMRTLLTPVNFRPEDCDQRFVIATTDYAMQTILPFALPRIYSEAPRISLEFSPLQHDNMPNQLTAGGCDMALCRPTGPVEPLCSDYLGPVSVFCLLSRKHPLANADLTLDDYLTYPHAMIAISDGVKALIDDALRGYPSRWMALRAYHLEAALAIVESMPLIITVPADLAYLVADRHDLVIKPLPFEFKPFEYSLIWHPRCEHSAPQIWLRQLIKEECGKLINQRIRDMGLGE</sequence>
<name>A0A0J1GU83_9GAMM</name>
<keyword evidence="7" id="KW-1185">Reference proteome</keyword>
<keyword evidence="4" id="KW-0804">Transcription</keyword>
<keyword evidence="3" id="KW-0238">DNA-binding</keyword>
<feature type="domain" description="HTH lysR-type" evidence="5">
    <location>
        <begin position="9"/>
        <end position="66"/>
    </location>
</feature>
<dbReference type="PANTHER" id="PTHR30118">
    <property type="entry name" value="HTH-TYPE TRANSCRIPTIONAL REGULATOR LEUO-RELATED"/>
    <property type="match status" value="1"/>
</dbReference>
<evidence type="ECO:0000313" key="6">
    <source>
        <dbReference type="EMBL" id="KLV03211.1"/>
    </source>
</evidence>
<dbReference type="Gene3D" id="1.10.10.10">
    <property type="entry name" value="Winged helix-like DNA-binding domain superfamily/Winged helix DNA-binding domain"/>
    <property type="match status" value="1"/>
</dbReference>
<gene>
    <name evidence="6" type="ORF">ABT56_20560</name>
</gene>
<dbReference type="InterPro" id="IPR037402">
    <property type="entry name" value="YidZ_PBP2"/>
</dbReference>
<accession>A0A0J1GU83</accession>